<name>A0AA39ZPC4_9PEZI</name>
<dbReference type="GO" id="GO:0070402">
    <property type="term" value="F:NADPH binding"/>
    <property type="evidence" value="ECO:0007669"/>
    <property type="project" value="TreeGrafter"/>
</dbReference>
<dbReference type="Gene3D" id="3.90.180.10">
    <property type="entry name" value="Medium-chain alcohol dehydrogenases, catalytic domain"/>
    <property type="match status" value="1"/>
</dbReference>
<dbReference type="GO" id="GO:0005829">
    <property type="term" value="C:cytosol"/>
    <property type="evidence" value="ECO:0007669"/>
    <property type="project" value="TreeGrafter"/>
</dbReference>
<keyword evidence="5" id="KW-1185">Reference proteome</keyword>
<evidence type="ECO:0000256" key="1">
    <source>
        <dbReference type="ARBA" id="ARBA00022857"/>
    </source>
</evidence>
<keyword evidence="1" id="KW-0521">NADP</keyword>
<comment type="caution">
    <text evidence="4">The sequence shown here is derived from an EMBL/GenBank/DDBJ whole genome shotgun (WGS) entry which is preliminary data.</text>
</comment>
<dbReference type="AlphaFoldDB" id="A0AA39ZPC4"/>
<dbReference type="GO" id="GO:0003960">
    <property type="term" value="F:quinone reductase (NADPH) activity"/>
    <property type="evidence" value="ECO:0007669"/>
    <property type="project" value="TreeGrafter"/>
</dbReference>
<reference evidence="4" key="1">
    <citation type="submission" date="2023-06" db="EMBL/GenBank/DDBJ databases">
        <title>Genome-scale phylogeny and comparative genomics of the fungal order Sordariales.</title>
        <authorList>
            <consortium name="Lawrence Berkeley National Laboratory"/>
            <person name="Hensen N."/>
            <person name="Bonometti L."/>
            <person name="Westerberg I."/>
            <person name="Brannstrom I.O."/>
            <person name="Guillou S."/>
            <person name="Cros-Aarteil S."/>
            <person name="Calhoun S."/>
            <person name="Haridas S."/>
            <person name="Kuo A."/>
            <person name="Mondo S."/>
            <person name="Pangilinan J."/>
            <person name="Riley R."/>
            <person name="Labutti K."/>
            <person name="Andreopoulos B."/>
            <person name="Lipzen A."/>
            <person name="Chen C."/>
            <person name="Yanf M."/>
            <person name="Daum C."/>
            <person name="Ng V."/>
            <person name="Clum A."/>
            <person name="Steindorff A."/>
            <person name="Ohm R."/>
            <person name="Martin F."/>
            <person name="Silar P."/>
            <person name="Natvig D."/>
            <person name="Lalanne C."/>
            <person name="Gautier V."/>
            <person name="Ament-Velasquez S.L."/>
            <person name="Kruys A."/>
            <person name="Hutchinson M.I."/>
            <person name="Powell A.J."/>
            <person name="Barry K."/>
            <person name="Miller A.N."/>
            <person name="Grigoriev I.V."/>
            <person name="Debuchy R."/>
            <person name="Gladieux P."/>
            <person name="Thoren M.H."/>
            <person name="Johannesson H."/>
        </authorList>
    </citation>
    <scope>NUCLEOTIDE SEQUENCE</scope>
    <source>
        <strain evidence="4">CBS 540.89</strain>
    </source>
</reference>
<keyword evidence="2" id="KW-0560">Oxidoreductase</keyword>
<feature type="region of interest" description="Disordered" evidence="3">
    <location>
        <begin position="60"/>
        <end position="81"/>
    </location>
</feature>
<dbReference type="InterPro" id="IPR011032">
    <property type="entry name" value="GroES-like_sf"/>
</dbReference>
<evidence type="ECO:0000256" key="2">
    <source>
        <dbReference type="ARBA" id="ARBA00023002"/>
    </source>
</evidence>
<evidence type="ECO:0000313" key="5">
    <source>
        <dbReference type="Proteomes" id="UP001172159"/>
    </source>
</evidence>
<proteinExistence type="predicted"/>
<dbReference type="GO" id="GO:0035925">
    <property type="term" value="F:mRNA 3'-UTR AU-rich region binding"/>
    <property type="evidence" value="ECO:0007669"/>
    <property type="project" value="TreeGrafter"/>
</dbReference>
<organism evidence="4 5">
    <name type="scientific">Apiosordaria backusii</name>
    <dbReference type="NCBI Taxonomy" id="314023"/>
    <lineage>
        <taxon>Eukaryota</taxon>
        <taxon>Fungi</taxon>
        <taxon>Dikarya</taxon>
        <taxon>Ascomycota</taxon>
        <taxon>Pezizomycotina</taxon>
        <taxon>Sordariomycetes</taxon>
        <taxon>Sordariomycetidae</taxon>
        <taxon>Sordariales</taxon>
        <taxon>Lasiosphaeriaceae</taxon>
        <taxon>Apiosordaria</taxon>
    </lineage>
</organism>
<feature type="compositionally biased region" description="Basic and acidic residues" evidence="3">
    <location>
        <begin position="65"/>
        <end position="81"/>
    </location>
</feature>
<evidence type="ECO:0000313" key="4">
    <source>
        <dbReference type="EMBL" id="KAK0701109.1"/>
    </source>
</evidence>
<dbReference type="EMBL" id="JAUKTV010000033">
    <property type="protein sequence ID" value="KAK0701109.1"/>
    <property type="molecule type" value="Genomic_DNA"/>
</dbReference>
<dbReference type="PANTHER" id="PTHR48106">
    <property type="entry name" value="QUINONE OXIDOREDUCTASE PIG3-RELATED"/>
    <property type="match status" value="1"/>
</dbReference>
<sequence length="81" mass="8731">MSIPATQRAVVVEKAGGPEVLEYRTGYAVPQPTEGQALVKNEVSGINYIDTYFRTGIYPSPEPEILGREAGHHGNEGDEGD</sequence>
<dbReference type="Proteomes" id="UP001172159">
    <property type="component" value="Unassembled WGS sequence"/>
</dbReference>
<dbReference type="PANTHER" id="PTHR48106:SF13">
    <property type="entry name" value="QUINONE OXIDOREDUCTASE-RELATED"/>
    <property type="match status" value="1"/>
</dbReference>
<evidence type="ECO:0000256" key="3">
    <source>
        <dbReference type="SAM" id="MobiDB-lite"/>
    </source>
</evidence>
<protein>
    <recommendedName>
        <fullName evidence="6">Quinone oxidoreductase</fullName>
    </recommendedName>
</protein>
<accession>A0AA39ZPC4</accession>
<gene>
    <name evidence="4" type="ORF">B0T21DRAFT_300812</name>
</gene>
<evidence type="ECO:0008006" key="6">
    <source>
        <dbReference type="Google" id="ProtNLM"/>
    </source>
</evidence>
<dbReference type="SUPFAM" id="SSF50129">
    <property type="entry name" value="GroES-like"/>
    <property type="match status" value="1"/>
</dbReference>